<keyword evidence="2" id="KW-1003">Cell membrane</keyword>
<dbReference type="PIRSF" id="PIRSF006060">
    <property type="entry name" value="AA_transporter"/>
    <property type="match status" value="1"/>
</dbReference>
<dbReference type="InterPro" id="IPR002293">
    <property type="entry name" value="AA/rel_permease1"/>
</dbReference>
<evidence type="ECO:0000313" key="8">
    <source>
        <dbReference type="Proteomes" id="UP001315967"/>
    </source>
</evidence>
<feature type="transmembrane region" description="Helical" evidence="6">
    <location>
        <begin position="283"/>
        <end position="302"/>
    </location>
</feature>
<keyword evidence="4 6" id="KW-1133">Transmembrane helix</keyword>
<sequence>MSETTENVTINTESTKFNLREAILYGINVVLGAGILLLPKIIYRDLGPASILAMIFSAFLVFLLALCFAEVAGYVSENGGAYTYAKVAYGEKTAFVIGILSWFTVTAVWSASASGLGEILGATFPIFAGYEMIIAALVIIFFMFMNLGGLKVIKGFSNVVTISKVVPFIFVGIMGLFFIKGGIDAGNWTPFIQISEDTTFSSALASTAMTVFYTFVGFETLPIIGGEVEDSKRNMPKAVLISLTIVTIMYVLLIAAAITMLGPDILATNTPIQDAFAAMVGSWGFWFVSIAAIISLIGLNVGDSTHSPRLLESIAEDGLLPESVSKRNESGTPVASIILTSVVALILVLSGSFETLVDLSVVFNFFAFIPTALAVIVLRRKSARGELAEKYSNEGQFRVPGGYTIPILAIIVSFWMILSDSLLHLRTALIGIVISLIIYYLFNINKMKKT</sequence>
<keyword evidence="5 6" id="KW-0472">Membrane</keyword>
<feature type="transmembrane region" description="Helical" evidence="6">
    <location>
        <begin position="156"/>
        <end position="179"/>
    </location>
</feature>
<organism evidence="7 8">
    <name type="scientific">Fundicoccus culcitae</name>
    <dbReference type="NCBI Taxonomy" id="2969821"/>
    <lineage>
        <taxon>Bacteria</taxon>
        <taxon>Bacillati</taxon>
        <taxon>Bacillota</taxon>
        <taxon>Bacilli</taxon>
        <taxon>Lactobacillales</taxon>
        <taxon>Aerococcaceae</taxon>
        <taxon>Fundicoccus</taxon>
    </lineage>
</organism>
<dbReference type="Proteomes" id="UP001315967">
    <property type="component" value="Chromosome"/>
</dbReference>
<feature type="transmembrane region" description="Helical" evidence="6">
    <location>
        <begin position="334"/>
        <end position="353"/>
    </location>
</feature>
<dbReference type="PANTHER" id="PTHR42770">
    <property type="entry name" value="AMINO ACID TRANSPORTER-RELATED"/>
    <property type="match status" value="1"/>
</dbReference>
<accession>A0ABY5P487</accession>
<evidence type="ECO:0000256" key="5">
    <source>
        <dbReference type="ARBA" id="ARBA00023136"/>
    </source>
</evidence>
<feature type="transmembrane region" description="Helical" evidence="6">
    <location>
        <begin position="423"/>
        <end position="442"/>
    </location>
</feature>
<gene>
    <name evidence="7" type="ORF">NRE15_11405</name>
</gene>
<evidence type="ECO:0000256" key="6">
    <source>
        <dbReference type="SAM" id="Phobius"/>
    </source>
</evidence>
<feature type="transmembrane region" description="Helical" evidence="6">
    <location>
        <begin position="359"/>
        <end position="378"/>
    </location>
</feature>
<name>A0ABY5P487_9LACT</name>
<comment type="subcellular location">
    <subcellularLocation>
        <location evidence="1">Cell membrane</location>
        <topology evidence="1">Multi-pass membrane protein</topology>
    </subcellularLocation>
</comment>
<feature type="transmembrane region" description="Helical" evidence="6">
    <location>
        <begin position="93"/>
        <end position="112"/>
    </location>
</feature>
<dbReference type="InterPro" id="IPR050367">
    <property type="entry name" value="APC_superfamily"/>
</dbReference>
<dbReference type="RefSeq" id="WP_313793001.1">
    <property type="nucleotide sequence ID" value="NZ_CP102453.1"/>
</dbReference>
<keyword evidence="3 6" id="KW-0812">Transmembrane</keyword>
<keyword evidence="8" id="KW-1185">Reference proteome</keyword>
<feature type="transmembrane region" description="Helical" evidence="6">
    <location>
        <begin position="239"/>
        <end position="263"/>
    </location>
</feature>
<evidence type="ECO:0000256" key="4">
    <source>
        <dbReference type="ARBA" id="ARBA00022989"/>
    </source>
</evidence>
<evidence type="ECO:0000256" key="2">
    <source>
        <dbReference type="ARBA" id="ARBA00022475"/>
    </source>
</evidence>
<feature type="transmembrane region" description="Helical" evidence="6">
    <location>
        <begin position="22"/>
        <end position="43"/>
    </location>
</feature>
<feature type="transmembrane region" description="Helical" evidence="6">
    <location>
        <begin position="199"/>
        <end position="218"/>
    </location>
</feature>
<dbReference type="EMBL" id="CP102453">
    <property type="protein sequence ID" value="UUX33499.1"/>
    <property type="molecule type" value="Genomic_DNA"/>
</dbReference>
<feature type="transmembrane region" description="Helical" evidence="6">
    <location>
        <begin position="399"/>
        <end position="417"/>
    </location>
</feature>
<protein>
    <submittedName>
        <fullName evidence="7">APC family permease</fullName>
    </submittedName>
</protein>
<proteinExistence type="predicted"/>
<feature type="transmembrane region" description="Helical" evidence="6">
    <location>
        <begin position="49"/>
        <end position="72"/>
    </location>
</feature>
<dbReference type="PANTHER" id="PTHR42770:SF18">
    <property type="entry name" value="ARGININE_AGMATINE ANTIPORTER"/>
    <property type="match status" value="1"/>
</dbReference>
<evidence type="ECO:0000256" key="1">
    <source>
        <dbReference type="ARBA" id="ARBA00004651"/>
    </source>
</evidence>
<dbReference type="Gene3D" id="1.20.1740.10">
    <property type="entry name" value="Amino acid/polyamine transporter I"/>
    <property type="match status" value="1"/>
</dbReference>
<evidence type="ECO:0000313" key="7">
    <source>
        <dbReference type="EMBL" id="UUX33499.1"/>
    </source>
</evidence>
<evidence type="ECO:0000256" key="3">
    <source>
        <dbReference type="ARBA" id="ARBA00022692"/>
    </source>
</evidence>
<dbReference type="Pfam" id="PF13520">
    <property type="entry name" value="AA_permease_2"/>
    <property type="match status" value="1"/>
</dbReference>
<feature type="transmembrane region" description="Helical" evidence="6">
    <location>
        <begin position="124"/>
        <end position="144"/>
    </location>
</feature>
<reference evidence="7 8" key="1">
    <citation type="submission" date="2022-08" db="EMBL/GenBank/DDBJ databases">
        <title>Aerococcaceae sp. nov isolated from spoiled eye mask.</title>
        <authorList>
            <person name="Zhou G."/>
            <person name="Xie X.-B."/>
            <person name="Shi Q.-S."/>
            <person name="Wang Y.-S."/>
            <person name="Wen X."/>
            <person name="Peng H."/>
            <person name="Yang X.-J."/>
            <person name="Tao H.-B."/>
            <person name="Huang X.-M."/>
        </authorList>
    </citation>
    <scope>NUCLEOTIDE SEQUENCE [LARGE SCALE GENOMIC DNA]</scope>
    <source>
        <strain evidence="8">DM20194951</strain>
    </source>
</reference>